<comment type="function">
    <text evidence="8">Catalyzes the attachment of glutamate to tRNA(Glu) in a two-step reaction: glutamate is first activated by ATP to form Glu-AMP and then transferred to the acceptor end of tRNA(Glu).</text>
</comment>
<dbReference type="PANTHER" id="PTHR43311">
    <property type="entry name" value="GLUTAMATE--TRNA LIGASE"/>
    <property type="match status" value="1"/>
</dbReference>
<comment type="caution">
    <text evidence="11">The sequence shown here is derived from an EMBL/GenBank/DDBJ whole genome shotgun (WGS) entry which is preliminary data.</text>
</comment>
<accession>A0A1G1YGR3</accession>
<dbReference type="InterPro" id="IPR020752">
    <property type="entry name" value="Glu-tRNA-synth_I_codon-bd_sub1"/>
</dbReference>
<keyword evidence="3 8" id="KW-0436">Ligase</keyword>
<evidence type="ECO:0000313" key="12">
    <source>
        <dbReference type="Proteomes" id="UP000177310"/>
    </source>
</evidence>
<dbReference type="Gene3D" id="3.40.50.620">
    <property type="entry name" value="HUPs"/>
    <property type="match status" value="1"/>
</dbReference>
<feature type="short sequence motif" description="'KMSKS' region" evidence="8">
    <location>
        <begin position="245"/>
        <end position="249"/>
    </location>
</feature>
<keyword evidence="7 8" id="KW-0030">Aminoacyl-tRNA synthetase</keyword>
<dbReference type="InterPro" id="IPR020751">
    <property type="entry name" value="aa-tRNA-synth_I_codon-bd_sub2"/>
</dbReference>
<gene>
    <name evidence="8" type="primary">gltX</name>
    <name evidence="11" type="ORF">A3J59_00620</name>
</gene>
<keyword evidence="4 8" id="KW-0547">Nucleotide-binding</keyword>
<dbReference type="PRINTS" id="PR00987">
    <property type="entry name" value="TRNASYNTHGLU"/>
</dbReference>
<organism evidence="11 12">
    <name type="scientific">Candidatus Buchananbacteria bacterium RIFCSPHIGHO2_02_FULL_56_16</name>
    <dbReference type="NCBI Taxonomy" id="1797542"/>
    <lineage>
        <taxon>Bacteria</taxon>
        <taxon>Candidatus Buchananiibacteriota</taxon>
    </lineage>
</organism>
<feature type="binding site" evidence="8">
    <location>
        <position position="130"/>
    </location>
    <ligand>
        <name>Zn(2+)</name>
        <dbReference type="ChEBI" id="CHEBI:29105"/>
    </ligand>
</feature>
<dbReference type="EC" id="6.1.1.17" evidence="8"/>
<dbReference type="HAMAP" id="MF_00022">
    <property type="entry name" value="Glu_tRNA_synth_type1"/>
    <property type="match status" value="1"/>
</dbReference>
<evidence type="ECO:0000259" key="10">
    <source>
        <dbReference type="Pfam" id="PF19269"/>
    </source>
</evidence>
<dbReference type="InterPro" id="IPR020058">
    <property type="entry name" value="Glu/Gln-tRNA-synth_Ib_cat-dom"/>
</dbReference>
<evidence type="ECO:0000256" key="1">
    <source>
        <dbReference type="ARBA" id="ARBA00007894"/>
    </source>
</evidence>
<dbReference type="EMBL" id="MHIL01000026">
    <property type="protein sequence ID" value="OGY50986.1"/>
    <property type="molecule type" value="Genomic_DNA"/>
</dbReference>
<evidence type="ECO:0000256" key="4">
    <source>
        <dbReference type="ARBA" id="ARBA00022741"/>
    </source>
</evidence>
<dbReference type="GO" id="GO:0006424">
    <property type="term" value="P:glutamyl-tRNA aminoacylation"/>
    <property type="evidence" value="ECO:0007669"/>
    <property type="project" value="UniProtKB-UniRule"/>
</dbReference>
<evidence type="ECO:0000313" key="11">
    <source>
        <dbReference type="EMBL" id="OGY50986.1"/>
    </source>
</evidence>
<dbReference type="STRING" id="1797542.A3J59_00620"/>
<keyword evidence="5 8" id="KW-0067">ATP-binding</keyword>
<feature type="short sequence motif" description="'HIGH' region" evidence="8">
    <location>
        <begin position="11"/>
        <end position="21"/>
    </location>
</feature>
<dbReference type="GO" id="GO:0000049">
    <property type="term" value="F:tRNA binding"/>
    <property type="evidence" value="ECO:0007669"/>
    <property type="project" value="InterPro"/>
</dbReference>
<dbReference type="PROSITE" id="PS00178">
    <property type="entry name" value="AA_TRNA_LIGASE_I"/>
    <property type="match status" value="1"/>
</dbReference>
<dbReference type="InterPro" id="IPR045462">
    <property type="entry name" value="aa-tRNA-synth_I_cd-bd"/>
</dbReference>
<evidence type="ECO:0000256" key="5">
    <source>
        <dbReference type="ARBA" id="ARBA00022840"/>
    </source>
</evidence>
<dbReference type="InterPro" id="IPR049940">
    <property type="entry name" value="GluQ/Sye"/>
</dbReference>
<evidence type="ECO:0000256" key="3">
    <source>
        <dbReference type="ARBA" id="ARBA00022598"/>
    </source>
</evidence>
<dbReference type="GO" id="GO:0005737">
    <property type="term" value="C:cytoplasm"/>
    <property type="evidence" value="ECO:0007669"/>
    <property type="project" value="UniProtKB-SubCell"/>
</dbReference>
<comment type="similarity">
    <text evidence="1 8">Belongs to the class-I aminoacyl-tRNA synthetase family. Glutamate--tRNA ligase type 1 subfamily.</text>
</comment>
<keyword evidence="6 8" id="KW-0648">Protein biosynthesis</keyword>
<comment type="subunit">
    <text evidence="8">Monomer.</text>
</comment>
<keyword evidence="8" id="KW-0862">Zinc</keyword>
<dbReference type="PANTHER" id="PTHR43311:SF2">
    <property type="entry name" value="GLUTAMATE--TRNA LIGASE, MITOCHONDRIAL-RELATED"/>
    <property type="match status" value="1"/>
</dbReference>
<dbReference type="InterPro" id="IPR008925">
    <property type="entry name" value="aa_tRNA-synth_I_cd-bd_sf"/>
</dbReference>
<keyword evidence="8" id="KW-0479">Metal-binding</keyword>
<evidence type="ECO:0000256" key="2">
    <source>
        <dbReference type="ARBA" id="ARBA00022490"/>
    </source>
</evidence>
<feature type="binding site" evidence="8">
    <location>
        <position position="103"/>
    </location>
    <ligand>
        <name>Zn(2+)</name>
        <dbReference type="ChEBI" id="CHEBI:29105"/>
    </ligand>
</feature>
<comment type="subcellular location">
    <subcellularLocation>
        <location evidence="8">Cytoplasm</location>
    </subcellularLocation>
</comment>
<comment type="catalytic activity">
    <reaction evidence="8">
        <text>tRNA(Glu) + L-glutamate + ATP = L-glutamyl-tRNA(Glu) + AMP + diphosphate</text>
        <dbReference type="Rhea" id="RHEA:23540"/>
        <dbReference type="Rhea" id="RHEA-COMP:9663"/>
        <dbReference type="Rhea" id="RHEA-COMP:9680"/>
        <dbReference type="ChEBI" id="CHEBI:29985"/>
        <dbReference type="ChEBI" id="CHEBI:30616"/>
        <dbReference type="ChEBI" id="CHEBI:33019"/>
        <dbReference type="ChEBI" id="CHEBI:78442"/>
        <dbReference type="ChEBI" id="CHEBI:78520"/>
        <dbReference type="ChEBI" id="CHEBI:456215"/>
        <dbReference type="EC" id="6.1.1.17"/>
    </reaction>
</comment>
<dbReference type="CDD" id="cd00808">
    <property type="entry name" value="GluRS_core"/>
    <property type="match status" value="1"/>
</dbReference>
<feature type="domain" description="Aminoacyl-tRNA synthetase class I anticodon-binding" evidence="10">
    <location>
        <begin position="327"/>
        <end position="472"/>
    </location>
</feature>
<feature type="binding site" evidence="8">
    <location>
        <position position="248"/>
    </location>
    <ligand>
        <name>ATP</name>
        <dbReference type="ChEBI" id="CHEBI:30616"/>
    </ligand>
</feature>
<feature type="domain" description="Glutamyl/glutaminyl-tRNA synthetase class Ib catalytic" evidence="9">
    <location>
        <begin position="4"/>
        <end position="314"/>
    </location>
</feature>
<dbReference type="GO" id="GO:0004818">
    <property type="term" value="F:glutamate-tRNA ligase activity"/>
    <property type="evidence" value="ECO:0007669"/>
    <property type="project" value="UniProtKB-UniRule"/>
</dbReference>
<dbReference type="GO" id="GO:0005524">
    <property type="term" value="F:ATP binding"/>
    <property type="evidence" value="ECO:0007669"/>
    <property type="project" value="UniProtKB-UniRule"/>
</dbReference>
<evidence type="ECO:0000259" key="9">
    <source>
        <dbReference type="Pfam" id="PF00749"/>
    </source>
</evidence>
<dbReference type="AlphaFoldDB" id="A0A1G1YGR3"/>
<name>A0A1G1YGR3_9BACT</name>
<evidence type="ECO:0000256" key="6">
    <source>
        <dbReference type="ARBA" id="ARBA00022917"/>
    </source>
</evidence>
<dbReference type="SUPFAM" id="SSF52374">
    <property type="entry name" value="Nucleotidylyl transferase"/>
    <property type="match status" value="1"/>
</dbReference>
<dbReference type="InterPro" id="IPR004527">
    <property type="entry name" value="Glu-tRNA-ligase_bac/mito"/>
</dbReference>
<dbReference type="SUPFAM" id="SSF48163">
    <property type="entry name" value="An anticodon-binding domain of class I aminoacyl-tRNA synthetases"/>
    <property type="match status" value="1"/>
</dbReference>
<dbReference type="Gene3D" id="1.10.8.70">
    <property type="entry name" value="Glutamate-tRNA synthetase, class I, anticodon-binding domain 1"/>
    <property type="match status" value="1"/>
</dbReference>
<dbReference type="InterPro" id="IPR014729">
    <property type="entry name" value="Rossmann-like_a/b/a_fold"/>
</dbReference>
<sequence>MPKKIVTRFSPSPTGFLHVGGLRTALYNYLFAQRNKGQFLLRIEDTDQSRRVEGAVENIIETLEAFGLKPDNKKPVVQSERLKTYRQYAEQLIKDGQAYYCFCTPQRLEQLRQGQQTKKLPPRYDGRCRDYSSDEVEKNLATNQPRVIRFKTPKTGQTTFADAVRGAVSFDHQTLDDQIILKSDGYPTYHLASVIDDHEMDISHVIRGEEWLPSTPKHLLLYAAFGWPPPQYAHLPLLLNPDRSKLSKRQGDVAVEDYLKKGYLPEALLNFILLLGWNPGTEQEIFSLKEMVQVFKLEQVNKAGAVFDTKKLDWLNGHYIRQKSPAELTSLCQPYFTAAGITADKKFLEKVVATEQQRIRTLAEIVEATRFFFEQPKYEAELLIWKRMTGREAMANLKRLADELQTIEEKKWTADYLEQHIQAFIQASGARVGEMLWPMRAALSGRPASPGPFEIAGVLGKKETLKRIEHAMQLLDGHN</sequence>
<dbReference type="FunFam" id="3.40.50.620:FF:000045">
    <property type="entry name" value="Glutamate--tRNA ligase, mitochondrial"/>
    <property type="match status" value="1"/>
</dbReference>
<protein>
    <recommendedName>
        <fullName evidence="8">Glutamate--tRNA ligase</fullName>
        <ecNumber evidence="8">6.1.1.17</ecNumber>
    </recommendedName>
    <alternativeName>
        <fullName evidence="8">Glutamyl-tRNA synthetase</fullName>
        <shortName evidence="8">GluRS</shortName>
    </alternativeName>
</protein>
<dbReference type="GO" id="GO:0008270">
    <property type="term" value="F:zinc ion binding"/>
    <property type="evidence" value="ECO:0007669"/>
    <property type="project" value="UniProtKB-UniRule"/>
</dbReference>
<feature type="binding site" evidence="8">
    <location>
        <position position="101"/>
    </location>
    <ligand>
        <name>Zn(2+)</name>
        <dbReference type="ChEBI" id="CHEBI:29105"/>
    </ligand>
</feature>
<dbReference type="Pfam" id="PF00749">
    <property type="entry name" value="tRNA-synt_1c"/>
    <property type="match status" value="1"/>
</dbReference>
<feature type="binding site" evidence="8">
    <location>
        <position position="128"/>
    </location>
    <ligand>
        <name>Zn(2+)</name>
        <dbReference type="ChEBI" id="CHEBI:29105"/>
    </ligand>
</feature>
<evidence type="ECO:0000256" key="7">
    <source>
        <dbReference type="ARBA" id="ARBA00023146"/>
    </source>
</evidence>
<dbReference type="Proteomes" id="UP000177310">
    <property type="component" value="Unassembled WGS sequence"/>
</dbReference>
<dbReference type="InterPro" id="IPR033910">
    <property type="entry name" value="GluRS_core"/>
</dbReference>
<comment type="cofactor">
    <cofactor evidence="8">
        <name>Zn(2+)</name>
        <dbReference type="ChEBI" id="CHEBI:29105"/>
    </cofactor>
    <text evidence="8">Binds 1 zinc ion per subunit.</text>
</comment>
<dbReference type="InterPro" id="IPR000924">
    <property type="entry name" value="Glu/Gln-tRNA-synth"/>
</dbReference>
<dbReference type="NCBIfam" id="TIGR00464">
    <property type="entry name" value="gltX_bact"/>
    <property type="match status" value="1"/>
</dbReference>
<reference evidence="11 12" key="1">
    <citation type="journal article" date="2016" name="Nat. Commun.">
        <title>Thousands of microbial genomes shed light on interconnected biogeochemical processes in an aquifer system.</title>
        <authorList>
            <person name="Anantharaman K."/>
            <person name="Brown C.T."/>
            <person name="Hug L.A."/>
            <person name="Sharon I."/>
            <person name="Castelle C.J."/>
            <person name="Probst A.J."/>
            <person name="Thomas B.C."/>
            <person name="Singh A."/>
            <person name="Wilkins M.J."/>
            <person name="Karaoz U."/>
            <person name="Brodie E.L."/>
            <person name="Williams K.H."/>
            <person name="Hubbard S.S."/>
            <person name="Banfield J.F."/>
        </authorList>
    </citation>
    <scope>NUCLEOTIDE SEQUENCE [LARGE SCALE GENOMIC DNA]</scope>
</reference>
<proteinExistence type="inferred from homology"/>
<dbReference type="Pfam" id="PF19269">
    <property type="entry name" value="Anticodon_2"/>
    <property type="match status" value="1"/>
</dbReference>
<dbReference type="Gene3D" id="1.10.10.350">
    <property type="match status" value="1"/>
</dbReference>
<evidence type="ECO:0000256" key="8">
    <source>
        <dbReference type="HAMAP-Rule" id="MF_00022"/>
    </source>
</evidence>
<dbReference type="InterPro" id="IPR001412">
    <property type="entry name" value="aa-tRNA-synth_I_CS"/>
</dbReference>
<keyword evidence="2 8" id="KW-0963">Cytoplasm</keyword>